<dbReference type="PROSITE" id="PS00122">
    <property type="entry name" value="CARBOXYLESTERASE_B_1"/>
    <property type="match status" value="2"/>
</dbReference>
<dbReference type="EMBL" id="CALNXI010001955">
    <property type="protein sequence ID" value="CAH3180344.1"/>
    <property type="molecule type" value="Genomic_DNA"/>
</dbReference>
<accession>A0ABN8RNK1</accession>
<dbReference type="PANTHER" id="PTHR43903">
    <property type="entry name" value="NEUROLIGIN"/>
    <property type="match status" value="1"/>
</dbReference>
<evidence type="ECO:0000256" key="4">
    <source>
        <dbReference type="ARBA" id="ARBA00022801"/>
    </source>
</evidence>
<evidence type="ECO:0000256" key="2">
    <source>
        <dbReference type="ARBA" id="ARBA00010515"/>
    </source>
</evidence>
<keyword evidence="5" id="KW-0812">Transmembrane</keyword>
<reference evidence="7 8" key="1">
    <citation type="submission" date="2022-05" db="EMBL/GenBank/DDBJ databases">
        <authorList>
            <consortium name="Genoscope - CEA"/>
            <person name="William W."/>
        </authorList>
    </citation>
    <scope>NUCLEOTIDE SEQUENCE [LARGE SCALE GENOMIC DNA]</scope>
</reference>
<dbReference type="PROSITE" id="PS00941">
    <property type="entry name" value="CARBOXYLESTERASE_B_2"/>
    <property type="match status" value="2"/>
</dbReference>
<evidence type="ECO:0000256" key="1">
    <source>
        <dbReference type="ARBA" id="ARBA00005964"/>
    </source>
</evidence>
<dbReference type="InterPro" id="IPR019819">
    <property type="entry name" value="Carboxylesterase_B_CS"/>
</dbReference>
<keyword evidence="5" id="KW-0472">Membrane</keyword>
<keyword evidence="3" id="KW-0732">Signal</keyword>
<dbReference type="SUPFAM" id="SSF53474">
    <property type="entry name" value="alpha/beta-Hydrolases"/>
    <property type="match status" value="2"/>
</dbReference>
<dbReference type="InterPro" id="IPR051093">
    <property type="entry name" value="Neuroligin/BSAL"/>
</dbReference>
<feature type="transmembrane region" description="Helical" evidence="5">
    <location>
        <begin position="465"/>
        <end position="492"/>
    </location>
</feature>
<keyword evidence="4" id="KW-0378">Hydrolase</keyword>
<protein>
    <recommendedName>
        <fullName evidence="6">Carboxylesterase type B domain-containing protein</fullName>
    </recommendedName>
</protein>
<evidence type="ECO:0000256" key="5">
    <source>
        <dbReference type="SAM" id="Phobius"/>
    </source>
</evidence>
<sequence>LDEKNEDCLFLNVFVPSSTKPNDTKAVMVWIHGGGFQYGSSNIYRGGVLAAFNDVIIVTLNYRLGVLGFINAPGTDVKGNYGMLDQVLALKWVQSNIANFGGDPNKVTIFGESAGGVSVSLHLISPLSKGLFQRAIMHSGVSCMPAFSGKVIKPIQLEWYAKRINCSLGSDIVECVRSKSVEDIVSVQSLFLRERYIGPRDIIGPIVDGEFLPDLPVNLFETGKFHDVDVISGFASNEGALFAMMMPPDLVKDGVERTVFESFVRYELFYSDFQGKSPLLEDLIIFQYTDHADPLNKIAIRQSLMDCASDAMFVGPAIKEAKALAKAGRLPRVYVFDYRPTFAGTPEWMGVIHGIDIAFTFGFAFMEKTRLSPIREAFLRNFTEIEKGFSLQVMKMFTDFAKYGTPNPPESGPAVVTWPHFTLGEQEYLVLDVKPRVKRRYKAENMAFWNEVIPNENNCPNSEPFFLLVEMGFILSNLLICIFVTFAVVLALKTTQAEGGQKLRSPVVQTDSGAVVGNAATLPLGKSVYEYLSIPYAEVPVGDARFAAPQPVKPWSGTKETMEFGASCLMPFVPGMTNSMGSEDCLFLNVFVPSTIKPEEKMAVMVWIHGGAFSMGSSSGYYGGVLAAFNDVIVVSINYRLGVNGFFNVPDTDVKGNYGMLDQVLALKWVQSNIASFGGDPTRVTIFGQSAGGMSVSLHLVSPLSKGLFHRAIVQSGPSSTPLFCGKVTKPRQLEAFAKAINCSLGNSVVKCARGKTVEEILKGQMAITMGSYKGSLDIVGPIVDGEFLPDLPENLFRAGNFNDVDVIMGFTSNEGALLPLIRPPELFKDGVEKEFFESVVRQELLYSRELKNSLVEDLILFEYTSHDDPGNKHALRQLLMDSFTDSGFVSPAVWEARALAKARRPPYVYKFNHRAECSPLPEWMGVAHGMDIAFVLGAPFKGLSEPYVNLLSTKYSEIEKGLSLHVMKMWTDFAKYGFPIPRDSDPTQVTWPRFTEQEQKYLVLDLKPRVERNFRAEKVAFWNEIVPKVLEFTRKKPEAVNEKTPKDEL</sequence>
<dbReference type="Proteomes" id="UP001159427">
    <property type="component" value="Unassembled WGS sequence"/>
</dbReference>
<dbReference type="InterPro" id="IPR029058">
    <property type="entry name" value="AB_hydrolase_fold"/>
</dbReference>
<organism evidence="7 8">
    <name type="scientific">Porites evermanni</name>
    <dbReference type="NCBI Taxonomy" id="104178"/>
    <lineage>
        <taxon>Eukaryota</taxon>
        <taxon>Metazoa</taxon>
        <taxon>Cnidaria</taxon>
        <taxon>Anthozoa</taxon>
        <taxon>Hexacorallia</taxon>
        <taxon>Scleractinia</taxon>
        <taxon>Fungiina</taxon>
        <taxon>Poritidae</taxon>
        <taxon>Porites</taxon>
    </lineage>
</organism>
<dbReference type="InterPro" id="IPR019826">
    <property type="entry name" value="Carboxylesterase_B_AS"/>
</dbReference>
<evidence type="ECO:0000313" key="7">
    <source>
        <dbReference type="EMBL" id="CAH3180344.1"/>
    </source>
</evidence>
<feature type="domain" description="Carboxylesterase type B" evidence="6">
    <location>
        <begin position="4"/>
        <end position="449"/>
    </location>
</feature>
<gene>
    <name evidence="7" type="ORF">PEVE_00012877</name>
</gene>
<comment type="caution">
    <text evidence="7">The sequence shown here is derived from an EMBL/GenBank/DDBJ whole genome shotgun (WGS) entry which is preliminary data.</text>
</comment>
<name>A0ABN8RNK1_9CNID</name>
<comment type="similarity">
    <text evidence="2">Belongs to the 'GDXG' lipolytic enzyme family.</text>
</comment>
<dbReference type="Gene3D" id="3.40.50.1820">
    <property type="entry name" value="alpha/beta hydrolase"/>
    <property type="match status" value="2"/>
</dbReference>
<feature type="domain" description="Carboxylesterase type B" evidence="6">
    <location>
        <begin position="505"/>
        <end position="1023"/>
    </location>
</feature>
<evidence type="ECO:0000313" key="8">
    <source>
        <dbReference type="Proteomes" id="UP001159427"/>
    </source>
</evidence>
<dbReference type="InterPro" id="IPR002018">
    <property type="entry name" value="CarbesteraseB"/>
</dbReference>
<dbReference type="InterPro" id="IPR002168">
    <property type="entry name" value="Lipase_GDXG_HIS_AS"/>
</dbReference>
<comment type="similarity">
    <text evidence="1">Belongs to the type-B carboxylesterase/lipase family.</text>
</comment>
<dbReference type="PROSITE" id="PS01173">
    <property type="entry name" value="LIPASE_GDXG_HIS"/>
    <property type="match status" value="1"/>
</dbReference>
<dbReference type="Pfam" id="PF00135">
    <property type="entry name" value="COesterase"/>
    <property type="match status" value="2"/>
</dbReference>
<feature type="non-terminal residue" evidence="7">
    <location>
        <position position="1"/>
    </location>
</feature>
<evidence type="ECO:0000259" key="6">
    <source>
        <dbReference type="Pfam" id="PF00135"/>
    </source>
</evidence>
<proteinExistence type="inferred from homology"/>
<dbReference type="CDD" id="cd00312">
    <property type="entry name" value="Esterase_lipase"/>
    <property type="match status" value="1"/>
</dbReference>
<evidence type="ECO:0000256" key="3">
    <source>
        <dbReference type="ARBA" id="ARBA00022729"/>
    </source>
</evidence>
<keyword evidence="8" id="KW-1185">Reference proteome</keyword>
<keyword evidence="5" id="KW-1133">Transmembrane helix</keyword>